<feature type="domain" description="Reverse transcriptase" evidence="1">
    <location>
        <begin position="115"/>
        <end position="365"/>
    </location>
</feature>
<reference evidence="2 3" key="1">
    <citation type="journal article" date="2018" name="PLoS Genet.">
        <title>Population sequencing reveals clonal diversity and ancestral inbreeding in the grapevine cultivar Chardonnay.</title>
        <authorList>
            <person name="Roach M.J."/>
            <person name="Johnson D.L."/>
            <person name="Bohlmann J."/>
            <person name="van Vuuren H.J."/>
            <person name="Jones S.J."/>
            <person name="Pretorius I.S."/>
            <person name="Schmidt S.A."/>
            <person name="Borneman A.R."/>
        </authorList>
    </citation>
    <scope>NUCLEOTIDE SEQUENCE [LARGE SCALE GENOMIC DNA]</scope>
    <source>
        <strain evidence="3">cv. Chardonnay</strain>
        <tissue evidence="2">Leaf</tissue>
    </source>
</reference>
<dbReference type="CDD" id="cd01650">
    <property type="entry name" value="RT_nLTR_like"/>
    <property type="match status" value="1"/>
</dbReference>
<dbReference type="InterPro" id="IPR000477">
    <property type="entry name" value="RT_dom"/>
</dbReference>
<evidence type="ECO:0000259" key="1">
    <source>
        <dbReference type="PROSITE" id="PS50878"/>
    </source>
</evidence>
<dbReference type="InterPro" id="IPR043502">
    <property type="entry name" value="DNA/RNA_pol_sf"/>
</dbReference>
<dbReference type="Pfam" id="PF00078">
    <property type="entry name" value="RVT_1"/>
    <property type="match status" value="1"/>
</dbReference>
<dbReference type="SUPFAM" id="SSF56672">
    <property type="entry name" value="DNA/RNA polymerases"/>
    <property type="match status" value="1"/>
</dbReference>
<accession>A0A438K0T2</accession>
<dbReference type="PANTHER" id="PTHR46890:SF50">
    <property type="entry name" value="RNA-DIRECTED DNA POLYMERASE, EUKARYOTA, REVERSE TRANSCRIPTASE ZINC-BINDING DOMAIN PROTEIN-RELATED"/>
    <property type="match status" value="1"/>
</dbReference>
<gene>
    <name evidence="2" type="primary">YTX2_418</name>
    <name evidence="2" type="ORF">CK203_012046</name>
</gene>
<dbReference type="Gene3D" id="3.60.10.10">
    <property type="entry name" value="Endonuclease/exonuclease/phosphatase"/>
    <property type="match status" value="1"/>
</dbReference>
<evidence type="ECO:0000313" key="3">
    <source>
        <dbReference type="Proteomes" id="UP000288805"/>
    </source>
</evidence>
<dbReference type="Proteomes" id="UP000288805">
    <property type="component" value="Unassembled WGS sequence"/>
</dbReference>
<sequence length="388" mass="44242">MFVEKARAIYGLWNGPWCVVDDFNVILSPKERSRGENLNSDMRRFSKVIEDLQLKDLPLIGGPFTWSGEFTEEEVHGALLGCSGDKAPGPNGLTMAFWQFAWDFVKKDVMSFFREFHDHNKFVKSLNTIFLVLIPKKVGAEDLRDFRPISLVGSLYKWLAKVSANRLKKVVGRVVSKAQGAFMEGRQILDVVLIENEAIDSILKNNENDVMCKLDIEKTYDNVDRSFLFTIMQKMGFGEKWIRWIKWCISTASFSMLINGTSKGFFQSSRGLRQGCKVKRRNGERVQISHLLFADDTLMFCQASQDQLTYLSWLLMWFEAISGLRINLEKSEIIPVGRVENIDDLALDFGCKVGSLPSTYLGLSLGAPFKTVSMWDGVEERFCKRLAM</sequence>
<name>A0A438K0T2_VITVI</name>
<dbReference type="PANTHER" id="PTHR46890">
    <property type="entry name" value="NON-LTR RETROLELEMENT REVERSE TRANSCRIPTASE-LIKE PROTEIN-RELATED"/>
    <property type="match status" value="1"/>
</dbReference>
<dbReference type="InterPro" id="IPR036691">
    <property type="entry name" value="Endo/exonu/phosph_ase_sf"/>
</dbReference>
<dbReference type="PROSITE" id="PS50878">
    <property type="entry name" value="RT_POL"/>
    <property type="match status" value="1"/>
</dbReference>
<dbReference type="SUPFAM" id="SSF56219">
    <property type="entry name" value="DNase I-like"/>
    <property type="match status" value="1"/>
</dbReference>
<organism evidence="2 3">
    <name type="scientific">Vitis vinifera</name>
    <name type="common">Grape</name>
    <dbReference type="NCBI Taxonomy" id="29760"/>
    <lineage>
        <taxon>Eukaryota</taxon>
        <taxon>Viridiplantae</taxon>
        <taxon>Streptophyta</taxon>
        <taxon>Embryophyta</taxon>
        <taxon>Tracheophyta</taxon>
        <taxon>Spermatophyta</taxon>
        <taxon>Magnoliopsida</taxon>
        <taxon>eudicotyledons</taxon>
        <taxon>Gunneridae</taxon>
        <taxon>Pentapetalae</taxon>
        <taxon>rosids</taxon>
        <taxon>Vitales</taxon>
        <taxon>Vitaceae</taxon>
        <taxon>Viteae</taxon>
        <taxon>Vitis</taxon>
    </lineage>
</organism>
<dbReference type="InterPro" id="IPR052343">
    <property type="entry name" value="Retrotransposon-Effector_Assoc"/>
</dbReference>
<dbReference type="EMBL" id="QGNW01000020">
    <property type="protein sequence ID" value="RVX14817.1"/>
    <property type="molecule type" value="Genomic_DNA"/>
</dbReference>
<protein>
    <submittedName>
        <fullName evidence="2">Transposon TX1 uncharacterized 149 kDa protein</fullName>
    </submittedName>
</protein>
<evidence type="ECO:0000313" key="2">
    <source>
        <dbReference type="EMBL" id="RVX14817.1"/>
    </source>
</evidence>
<dbReference type="AlphaFoldDB" id="A0A438K0T2"/>
<proteinExistence type="predicted"/>
<comment type="caution">
    <text evidence="2">The sequence shown here is derived from an EMBL/GenBank/DDBJ whole genome shotgun (WGS) entry which is preliminary data.</text>
</comment>